<dbReference type="SUPFAM" id="SSF57667">
    <property type="entry name" value="beta-beta-alpha zinc fingers"/>
    <property type="match status" value="1"/>
</dbReference>
<dbReference type="Pfam" id="PF02892">
    <property type="entry name" value="zf-BED"/>
    <property type="match status" value="1"/>
</dbReference>
<gene>
    <name evidence="5" type="ORF">AMECASPLE_038425</name>
</gene>
<dbReference type="EMBL" id="JAHRIP010063503">
    <property type="protein sequence ID" value="MEQ2305491.1"/>
    <property type="molecule type" value="Genomic_DNA"/>
</dbReference>
<dbReference type="InterPro" id="IPR036236">
    <property type="entry name" value="Znf_C2H2_sf"/>
</dbReference>
<dbReference type="Proteomes" id="UP001469553">
    <property type="component" value="Unassembled WGS sequence"/>
</dbReference>
<feature type="domain" description="BED-type" evidence="4">
    <location>
        <begin position="34"/>
        <end position="60"/>
    </location>
</feature>
<comment type="caution">
    <text evidence="5">The sequence shown here is derived from an EMBL/GenBank/DDBJ whole genome shotgun (WGS) entry which is preliminary data.</text>
</comment>
<protein>
    <recommendedName>
        <fullName evidence="4">BED-type domain-containing protein</fullName>
    </recommendedName>
</protein>
<keyword evidence="1" id="KW-0479">Metal-binding</keyword>
<evidence type="ECO:0000256" key="1">
    <source>
        <dbReference type="ARBA" id="ARBA00022723"/>
    </source>
</evidence>
<accession>A0ABV0ZIZ5</accession>
<evidence type="ECO:0000256" key="2">
    <source>
        <dbReference type="ARBA" id="ARBA00022771"/>
    </source>
</evidence>
<evidence type="ECO:0000313" key="6">
    <source>
        <dbReference type="Proteomes" id="UP001469553"/>
    </source>
</evidence>
<sequence>MWTKIYPKIKFKQTYENPHKRGKWLRFKCSHYGRCKICVVKFKASGGNTSNLRKHLVKHHIFIKAEEFTVFVSLRYMPTTPAFSTVNPPANGCNLCIKFVPY</sequence>
<proteinExistence type="predicted"/>
<keyword evidence="2" id="KW-0863">Zinc-finger</keyword>
<name>A0ABV0ZIZ5_9TELE</name>
<organism evidence="5 6">
    <name type="scientific">Ameca splendens</name>
    <dbReference type="NCBI Taxonomy" id="208324"/>
    <lineage>
        <taxon>Eukaryota</taxon>
        <taxon>Metazoa</taxon>
        <taxon>Chordata</taxon>
        <taxon>Craniata</taxon>
        <taxon>Vertebrata</taxon>
        <taxon>Euteleostomi</taxon>
        <taxon>Actinopterygii</taxon>
        <taxon>Neopterygii</taxon>
        <taxon>Teleostei</taxon>
        <taxon>Neoteleostei</taxon>
        <taxon>Acanthomorphata</taxon>
        <taxon>Ovalentaria</taxon>
        <taxon>Atherinomorphae</taxon>
        <taxon>Cyprinodontiformes</taxon>
        <taxon>Goodeidae</taxon>
        <taxon>Ameca</taxon>
    </lineage>
</organism>
<evidence type="ECO:0000256" key="3">
    <source>
        <dbReference type="ARBA" id="ARBA00022833"/>
    </source>
</evidence>
<dbReference type="InterPro" id="IPR003656">
    <property type="entry name" value="Znf_BED"/>
</dbReference>
<keyword evidence="3" id="KW-0862">Zinc</keyword>
<reference evidence="5 6" key="1">
    <citation type="submission" date="2021-06" db="EMBL/GenBank/DDBJ databases">
        <authorList>
            <person name="Palmer J.M."/>
        </authorList>
    </citation>
    <scope>NUCLEOTIDE SEQUENCE [LARGE SCALE GENOMIC DNA]</scope>
    <source>
        <strain evidence="5 6">AS_MEX2019</strain>
        <tissue evidence="5">Muscle</tissue>
    </source>
</reference>
<keyword evidence="6" id="KW-1185">Reference proteome</keyword>
<evidence type="ECO:0000259" key="4">
    <source>
        <dbReference type="Pfam" id="PF02892"/>
    </source>
</evidence>
<evidence type="ECO:0000313" key="5">
    <source>
        <dbReference type="EMBL" id="MEQ2305491.1"/>
    </source>
</evidence>